<feature type="compositionally biased region" description="Polar residues" evidence="1">
    <location>
        <begin position="20"/>
        <end position="32"/>
    </location>
</feature>
<keyword evidence="3" id="KW-1185">Reference proteome</keyword>
<dbReference type="RefSeq" id="XP_033604929.1">
    <property type="nucleotide sequence ID" value="XM_033740536.1"/>
</dbReference>
<dbReference type="AlphaFoldDB" id="A0A6A6WI60"/>
<sequence length="191" mass="21069">MQDAAIQQQQRTDEWGAASASFQGSRSRSVGQPTGLAGERDMMQEGLGLSSDRSRRKGREGERERGRDMKVVVVVVVVVVDGRLGVVVVYKKGRGWGGGCWSRAAQNTAESPSRYDQLALHAQTTIRHRTNEYYNEQDCERERAIGVLARAEKDNGTKLSVFCWASLATNRPAPCTQSDTDSLILTVHSLK</sequence>
<organism evidence="2 3">
    <name type="scientific">Pseudovirgaria hyperparasitica</name>
    <dbReference type="NCBI Taxonomy" id="470096"/>
    <lineage>
        <taxon>Eukaryota</taxon>
        <taxon>Fungi</taxon>
        <taxon>Dikarya</taxon>
        <taxon>Ascomycota</taxon>
        <taxon>Pezizomycotina</taxon>
        <taxon>Dothideomycetes</taxon>
        <taxon>Dothideomycetes incertae sedis</taxon>
        <taxon>Acrospermales</taxon>
        <taxon>Acrospermaceae</taxon>
        <taxon>Pseudovirgaria</taxon>
    </lineage>
</organism>
<reference evidence="2" key="1">
    <citation type="journal article" date="2020" name="Stud. Mycol.">
        <title>101 Dothideomycetes genomes: a test case for predicting lifestyles and emergence of pathogens.</title>
        <authorList>
            <person name="Haridas S."/>
            <person name="Albert R."/>
            <person name="Binder M."/>
            <person name="Bloem J."/>
            <person name="Labutti K."/>
            <person name="Salamov A."/>
            <person name="Andreopoulos B."/>
            <person name="Baker S."/>
            <person name="Barry K."/>
            <person name="Bills G."/>
            <person name="Bluhm B."/>
            <person name="Cannon C."/>
            <person name="Castanera R."/>
            <person name="Culley D."/>
            <person name="Daum C."/>
            <person name="Ezra D."/>
            <person name="Gonzalez J."/>
            <person name="Henrissat B."/>
            <person name="Kuo A."/>
            <person name="Liang C."/>
            <person name="Lipzen A."/>
            <person name="Lutzoni F."/>
            <person name="Magnuson J."/>
            <person name="Mondo S."/>
            <person name="Nolan M."/>
            <person name="Ohm R."/>
            <person name="Pangilinan J."/>
            <person name="Park H.-J."/>
            <person name="Ramirez L."/>
            <person name="Alfaro M."/>
            <person name="Sun H."/>
            <person name="Tritt A."/>
            <person name="Yoshinaga Y."/>
            <person name="Zwiers L.-H."/>
            <person name="Turgeon B."/>
            <person name="Goodwin S."/>
            <person name="Spatafora J."/>
            <person name="Crous P."/>
            <person name="Grigoriev I."/>
        </authorList>
    </citation>
    <scope>NUCLEOTIDE SEQUENCE</scope>
    <source>
        <strain evidence="2">CBS 121739</strain>
    </source>
</reference>
<feature type="region of interest" description="Disordered" evidence="1">
    <location>
        <begin position="1"/>
        <end position="64"/>
    </location>
</feature>
<gene>
    <name evidence="2" type="ORF">EJ05DRAFT_2916</name>
</gene>
<feature type="compositionally biased region" description="Polar residues" evidence="1">
    <location>
        <begin position="1"/>
        <end position="10"/>
    </location>
</feature>
<protein>
    <submittedName>
        <fullName evidence="2">Uncharacterized protein</fullName>
    </submittedName>
</protein>
<accession>A0A6A6WI60</accession>
<evidence type="ECO:0000313" key="2">
    <source>
        <dbReference type="EMBL" id="KAF2762478.1"/>
    </source>
</evidence>
<dbReference type="GeneID" id="54481590"/>
<name>A0A6A6WI60_9PEZI</name>
<proteinExistence type="predicted"/>
<evidence type="ECO:0000256" key="1">
    <source>
        <dbReference type="SAM" id="MobiDB-lite"/>
    </source>
</evidence>
<dbReference type="EMBL" id="ML996565">
    <property type="protein sequence ID" value="KAF2762478.1"/>
    <property type="molecule type" value="Genomic_DNA"/>
</dbReference>
<dbReference type="Proteomes" id="UP000799437">
    <property type="component" value="Unassembled WGS sequence"/>
</dbReference>
<evidence type="ECO:0000313" key="3">
    <source>
        <dbReference type="Proteomes" id="UP000799437"/>
    </source>
</evidence>